<keyword evidence="6" id="KW-0175">Coiled coil</keyword>
<dbReference type="InterPro" id="IPR036013">
    <property type="entry name" value="Band_7/SPFH_dom_sf"/>
</dbReference>
<feature type="domain" description="Band 7" evidence="9">
    <location>
        <begin position="36"/>
        <end position="205"/>
    </location>
</feature>
<dbReference type="InterPro" id="IPR001107">
    <property type="entry name" value="Band_7"/>
</dbReference>
<comment type="subcellular location">
    <subcellularLocation>
        <location evidence="2">Cell membrane</location>
    </subcellularLocation>
    <subcellularLocation>
        <location evidence="1">Membrane</location>
        <topology evidence="1">Single-pass membrane protein</topology>
    </subcellularLocation>
</comment>
<proteinExistence type="inferred from homology"/>
<dbReference type="Gene3D" id="3.30.479.30">
    <property type="entry name" value="Band 7 domain"/>
    <property type="match status" value="1"/>
</dbReference>
<evidence type="ECO:0000256" key="3">
    <source>
        <dbReference type="ARBA" id="ARBA00007161"/>
    </source>
</evidence>
<accession>A0A3D9RVE8</accession>
<feature type="region of interest" description="Disordered" evidence="7">
    <location>
        <begin position="523"/>
        <end position="550"/>
    </location>
</feature>
<evidence type="ECO:0000256" key="6">
    <source>
        <dbReference type="SAM" id="Coils"/>
    </source>
</evidence>
<organism evidence="10 11">
    <name type="scientific">Lutibacter oceani</name>
    <dbReference type="NCBI Taxonomy" id="1853311"/>
    <lineage>
        <taxon>Bacteria</taxon>
        <taxon>Pseudomonadati</taxon>
        <taxon>Bacteroidota</taxon>
        <taxon>Flavobacteriia</taxon>
        <taxon>Flavobacteriales</taxon>
        <taxon>Flavobacteriaceae</taxon>
        <taxon>Lutibacter</taxon>
    </lineage>
</organism>
<comment type="similarity">
    <text evidence="3">Belongs to the band 7/mec-2 family. Flotillin subfamily.</text>
</comment>
<evidence type="ECO:0000256" key="2">
    <source>
        <dbReference type="ARBA" id="ARBA00004236"/>
    </source>
</evidence>
<dbReference type="RefSeq" id="WP_115878149.1">
    <property type="nucleotide sequence ID" value="NZ_QTTQ01000009.1"/>
</dbReference>
<keyword evidence="5 8" id="KW-0472">Membrane</keyword>
<evidence type="ECO:0000259" key="9">
    <source>
        <dbReference type="SMART" id="SM00244"/>
    </source>
</evidence>
<keyword evidence="8" id="KW-0812">Transmembrane</keyword>
<name>A0A3D9RVE8_9FLAO</name>
<comment type="caution">
    <text evidence="10">The sequence shown here is derived from an EMBL/GenBank/DDBJ whole genome shotgun (WGS) entry which is preliminary data.</text>
</comment>
<keyword evidence="11" id="KW-1185">Reference proteome</keyword>
<feature type="compositionally biased region" description="Basic and acidic residues" evidence="7">
    <location>
        <begin position="528"/>
        <end position="550"/>
    </location>
</feature>
<dbReference type="GO" id="GO:0005886">
    <property type="term" value="C:plasma membrane"/>
    <property type="evidence" value="ECO:0007669"/>
    <property type="project" value="UniProtKB-SubCell"/>
</dbReference>
<gene>
    <name evidence="10" type="ORF">BX611_0739</name>
</gene>
<dbReference type="EMBL" id="QTTQ01000009">
    <property type="protein sequence ID" value="REE83448.1"/>
    <property type="molecule type" value="Genomic_DNA"/>
</dbReference>
<sequence>MNLLSFLLPLQSGLTGVYLIGAAIFIIVVFFFSMIRRYKRCPSDRILVVYGKTGGGQSAKCVHGGAAFIWPIIQDYEFLDLTPMSIEVNLTNALSKQNIRVNVPSRFTIGISTEPSVMQNAAERLLGLTLEAVKDLAQEIIFGQLRLVVASMDIEEINSDRDKFLSHITHSVEAELKKVGLKLINVNITDIHDESGYIEALGKEAAAKAINDAKISVAQKVRDGSIGEAEAHQDQRVRVADALAKAKIGEAEANQTERVQVADKIATAMIGEANANQKERVLTADARAKAKIGEAEALQIERIKTAGANAKAIEGENLSKIEIAESDALRREREAEAAKRAIAAEKVQAAKALEEAYAAEKLAEDARAKRKEAEQGADIIVPAQIDKRKIEIDAEAEAEQIRRIAKGEADAIFMKKEAEAKGMYEILTKQALGLEQIVKAAGNNSKDAVLLLVADKLPELVKTQAEAIKNIKIDKVTVWENGGGKDGKTSTSNFISGMYKAVPPLQEMFNMAGMQLPNYLKGEEVEDVASKDDTPEKPVKNTKDSNTKES</sequence>
<evidence type="ECO:0000256" key="4">
    <source>
        <dbReference type="ARBA" id="ARBA00022475"/>
    </source>
</evidence>
<keyword evidence="8" id="KW-1133">Transmembrane helix</keyword>
<dbReference type="SMART" id="SM00244">
    <property type="entry name" value="PHB"/>
    <property type="match status" value="1"/>
</dbReference>
<dbReference type="PANTHER" id="PTHR13806:SF31">
    <property type="entry name" value="FLOTILLIN-LIKE PROTEIN 1-RELATED"/>
    <property type="match status" value="1"/>
</dbReference>
<dbReference type="InterPro" id="IPR027705">
    <property type="entry name" value="Flotillin_fam"/>
</dbReference>
<dbReference type="Pfam" id="PF01145">
    <property type="entry name" value="Band_7"/>
    <property type="match status" value="1"/>
</dbReference>
<evidence type="ECO:0000256" key="1">
    <source>
        <dbReference type="ARBA" id="ARBA00004167"/>
    </source>
</evidence>
<keyword evidence="4" id="KW-1003">Cell membrane</keyword>
<evidence type="ECO:0000256" key="8">
    <source>
        <dbReference type="SAM" id="Phobius"/>
    </source>
</evidence>
<evidence type="ECO:0000256" key="5">
    <source>
        <dbReference type="ARBA" id="ARBA00023136"/>
    </source>
</evidence>
<protein>
    <submittedName>
        <fullName evidence="10">Flotillin</fullName>
    </submittedName>
</protein>
<evidence type="ECO:0000256" key="7">
    <source>
        <dbReference type="SAM" id="MobiDB-lite"/>
    </source>
</evidence>
<feature type="coiled-coil region" evidence="6">
    <location>
        <begin position="321"/>
        <end position="355"/>
    </location>
</feature>
<evidence type="ECO:0000313" key="11">
    <source>
        <dbReference type="Proteomes" id="UP000256429"/>
    </source>
</evidence>
<dbReference type="PANTHER" id="PTHR13806">
    <property type="entry name" value="FLOTILLIN-RELATED"/>
    <property type="match status" value="1"/>
</dbReference>
<dbReference type="SUPFAM" id="SSF117892">
    <property type="entry name" value="Band 7/SPFH domain"/>
    <property type="match status" value="1"/>
</dbReference>
<dbReference type="Proteomes" id="UP000256429">
    <property type="component" value="Unassembled WGS sequence"/>
</dbReference>
<feature type="transmembrane region" description="Helical" evidence="8">
    <location>
        <begin position="12"/>
        <end position="35"/>
    </location>
</feature>
<dbReference type="OrthoDB" id="9786220at2"/>
<evidence type="ECO:0000313" key="10">
    <source>
        <dbReference type="EMBL" id="REE83448.1"/>
    </source>
</evidence>
<reference evidence="10 11" key="1">
    <citation type="submission" date="2018-08" db="EMBL/GenBank/DDBJ databases">
        <title>Genomic Encyclopedia of Type Strains, Phase III (KMG-III): the genomes of soil and plant-associated and newly described type strains.</title>
        <authorList>
            <person name="Whitman W."/>
        </authorList>
    </citation>
    <scope>NUCLEOTIDE SEQUENCE [LARGE SCALE GENOMIC DNA]</scope>
    <source>
        <strain evidence="10 11">325-5</strain>
    </source>
</reference>
<dbReference type="AlphaFoldDB" id="A0A3D9RVE8"/>
<dbReference type="CDD" id="cd03399">
    <property type="entry name" value="SPFH_flotillin"/>
    <property type="match status" value="1"/>
</dbReference>